<protein>
    <recommendedName>
        <fullName evidence="3">Enoyl reductase (ER) domain-containing protein</fullName>
    </recommendedName>
</protein>
<evidence type="ECO:0000259" key="3">
    <source>
        <dbReference type="SMART" id="SM00829"/>
    </source>
</evidence>
<evidence type="ECO:0000256" key="1">
    <source>
        <dbReference type="ARBA" id="ARBA00008072"/>
    </source>
</evidence>
<feature type="domain" description="Enoyl reductase (ER)" evidence="3">
    <location>
        <begin position="19"/>
        <end position="375"/>
    </location>
</feature>
<proteinExistence type="inferred from homology"/>
<dbReference type="AlphaFoldDB" id="A0AAV9NAZ6"/>
<dbReference type="PANTHER" id="PTHR45348:SF2">
    <property type="entry name" value="ZINC-TYPE ALCOHOL DEHYDROGENASE-LIKE PROTEIN C2E1P3.01"/>
    <property type="match status" value="1"/>
</dbReference>
<dbReference type="InterPro" id="IPR020843">
    <property type="entry name" value="ER"/>
</dbReference>
<dbReference type="Pfam" id="PF08240">
    <property type="entry name" value="ADH_N"/>
    <property type="match status" value="1"/>
</dbReference>
<comment type="similarity">
    <text evidence="1">Belongs to the zinc-containing alcohol dehydrogenase family.</text>
</comment>
<reference evidence="4 5" key="1">
    <citation type="submission" date="2023-08" db="EMBL/GenBank/DDBJ databases">
        <title>Black Yeasts Isolated from many extreme environments.</title>
        <authorList>
            <person name="Coleine C."/>
            <person name="Stajich J.E."/>
            <person name="Selbmann L."/>
        </authorList>
    </citation>
    <scope>NUCLEOTIDE SEQUENCE [LARGE SCALE GENOMIC DNA]</scope>
    <source>
        <strain evidence="4 5">CCFEE 5792</strain>
    </source>
</reference>
<dbReference type="InterPro" id="IPR047122">
    <property type="entry name" value="Trans-enoyl_RdTase-like"/>
</dbReference>
<dbReference type="Gene3D" id="3.90.180.10">
    <property type="entry name" value="Medium-chain alcohol dehydrogenases, catalytic domain"/>
    <property type="match status" value="1"/>
</dbReference>
<dbReference type="EMBL" id="JAVRRD010000017">
    <property type="protein sequence ID" value="KAK5050581.1"/>
    <property type="molecule type" value="Genomic_DNA"/>
</dbReference>
<keyword evidence="2" id="KW-0560">Oxidoreductase</keyword>
<comment type="caution">
    <text evidence="4">The sequence shown here is derived from an EMBL/GenBank/DDBJ whole genome shotgun (WGS) entry which is preliminary data.</text>
</comment>
<dbReference type="RefSeq" id="XP_064705167.1">
    <property type="nucleotide sequence ID" value="XM_064847446.1"/>
</dbReference>
<evidence type="ECO:0000313" key="4">
    <source>
        <dbReference type="EMBL" id="KAK5050581.1"/>
    </source>
</evidence>
<evidence type="ECO:0000313" key="5">
    <source>
        <dbReference type="Proteomes" id="UP001358417"/>
    </source>
</evidence>
<gene>
    <name evidence="4" type="ORF">LTR84_003863</name>
</gene>
<dbReference type="SMART" id="SM00829">
    <property type="entry name" value="PKS_ER"/>
    <property type="match status" value="1"/>
</dbReference>
<sequence length="378" mass="40566">MAQNNAGKMFKNKAAWLMGNKVRPLVVKSAPYTPPKMDEIVIRNGAVAINPVDVMIQKVGSQMAFPWVKYPYILGVDTAGEVVEVGSKVTRFKVGDRVLGQTLGGDKNRSGAPECSFQDYVVLLADMTSHIPDDLSYEKACVLPLGLGTAACGLYQTDQMALALPTKNPAPTGKTILIWGGSTSVGSNAIQLAVASGYEVFATASPKNFAYVRSLGATKVFDYNSPTVVPDIVQAFQGKTTAGAMWLGKGSGTVCMDIMSQCRGNKVVSLAAYPMPPETPTRMVMLTIVYYYLSGQIALWLKSKRYGVKYAFVFGTTLAFNGIGKAVYQDFLPEALRDNKYTVAPDPLVVGKGLENIQAAMDLLGQGVSAKKIVVNLE</sequence>
<dbReference type="SUPFAM" id="SSF51735">
    <property type="entry name" value="NAD(P)-binding Rossmann-fold domains"/>
    <property type="match status" value="1"/>
</dbReference>
<organism evidence="4 5">
    <name type="scientific">Exophiala bonariae</name>
    <dbReference type="NCBI Taxonomy" id="1690606"/>
    <lineage>
        <taxon>Eukaryota</taxon>
        <taxon>Fungi</taxon>
        <taxon>Dikarya</taxon>
        <taxon>Ascomycota</taxon>
        <taxon>Pezizomycotina</taxon>
        <taxon>Eurotiomycetes</taxon>
        <taxon>Chaetothyriomycetidae</taxon>
        <taxon>Chaetothyriales</taxon>
        <taxon>Herpotrichiellaceae</taxon>
        <taxon>Exophiala</taxon>
    </lineage>
</organism>
<evidence type="ECO:0000256" key="2">
    <source>
        <dbReference type="ARBA" id="ARBA00023002"/>
    </source>
</evidence>
<name>A0AAV9NAZ6_9EURO</name>
<dbReference type="InterPro" id="IPR011032">
    <property type="entry name" value="GroES-like_sf"/>
</dbReference>
<dbReference type="InterPro" id="IPR036291">
    <property type="entry name" value="NAD(P)-bd_dom_sf"/>
</dbReference>
<keyword evidence="5" id="KW-1185">Reference proteome</keyword>
<dbReference type="GeneID" id="89972046"/>
<dbReference type="PANTHER" id="PTHR45348">
    <property type="entry name" value="HYPOTHETICAL OXIDOREDUCTASE (EUROFUNG)"/>
    <property type="match status" value="1"/>
</dbReference>
<accession>A0AAV9NAZ6</accession>
<dbReference type="Proteomes" id="UP001358417">
    <property type="component" value="Unassembled WGS sequence"/>
</dbReference>
<dbReference type="Gene3D" id="3.40.50.720">
    <property type="entry name" value="NAD(P)-binding Rossmann-like Domain"/>
    <property type="match status" value="1"/>
</dbReference>
<dbReference type="GO" id="GO:0016651">
    <property type="term" value="F:oxidoreductase activity, acting on NAD(P)H"/>
    <property type="evidence" value="ECO:0007669"/>
    <property type="project" value="InterPro"/>
</dbReference>
<dbReference type="InterPro" id="IPR013154">
    <property type="entry name" value="ADH-like_N"/>
</dbReference>
<dbReference type="CDD" id="cd08249">
    <property type="entry name" value="enoyl_reductase_like"/>
    <property type="match status" value="1"/>
</dbReference>
<dbReference type="SUPFAM" id="SSF50129">
    <property type="entry name" value="GroES-like"/>
    <property type="match status" value="1"/>
</dbReference>